<organism evidence="2 3">
    <name type="scientific">Durusdinium trenchii</name>
    <dbReference type="NCBI Taxonomy" id="1381693"/>
    <lineage>
        <taxon>Eukaryota</taxon>
        <taxon>Sar</taxon>
        <taxon>Alveolata</taxon>
        <taxon>Dinophyceae</taxon>
        <taxon>Suessiales</taxon>
        <taxon>Symbiodiniaceae</taxon>
        <taxon>Durusdinium</taxon>
    </lineage>
</organism>
<sequence>MAHRWLQLVTVHLAFTVACPAALVAPFFRRSSSSGAVRRFRGGQNSCGTESSRVGLKAQAPEFEGISWSSQKWLWEVQVACPPTAPSDLITLGAYETQRDAAKAADVARLALEQLYPPEGQRSWTRNLPKETIYQDEVEEVKQLLAKMLEDSQAAKS</sequence>
<accession>A0ABP0J4Y7</accession>
<keyword evidence="3" id="KW-1185">Reference proteome</keyword>
<comment type="caution">
    <text evidence="2">The sequence shown here is derived from an EMBL/GenBank/DDBJ whole genome shotgun (WGS) entry which is preliminary data.</text>
</comment>
<feature type="signal peptide" evidence="1">
    <location>
        <begin position="1"/>
        <end position="18"/>
    </location>
</feature>
<dbReference type="Proteomes" id="UP001642464">
    <property type="component" value="Unassembled WGS sequence"/>
</dbReference>
<evidence type="ECO:0000256" key="1">
    <source>
        <dbReference type="SAM" id="SignalP"/>
    </source>
</evidence>
<keyword evidence="1" id="KW-0732">Signal</keyword>
<proteinExistence type="predicted"/>
<name>A0ABP0J4Y7_9DINO</name>
<evidence type="ECO:0000313" key="3">
    <source>
        <dbReference type="Proteomes" id="UP001642464"/>
    </source>
</evidence>
<feature type="chain" id="PRO_5045823835" evidence="1">
    <location>
        <begin position="19"/>
        <end position="157"/>
    </location>
</feature>
<evidence type="ECO:0000313" key="2">
    <source>
        <dbReference type="EMBL" id="CAK9009450.1"/>
    </source>
</evidence>
<dbReference type="PROSITE" id="PS51257">
    <property type="entry name" value="PROKAR_LIPOPROTEIN"/>
    <property type="match status" value="1"/>
</dbReference>
<reference evidence="2 3" key="1">
    <citation type="submission" date="2024-02" db="EMBL/GenBank/DDBJ databases">
        <authorList>
            <person name="Chen Y."/>
            <person name="Shah S."/>
            <person name="Dougan E. K."/>
            <person name="Thang M."/>
            <person name="Chan C."/>
        </authorList>
    </citation>
    <scope>NUCLEOTIDE SEQUENCE [LARGE SCALE GENOMIC DNA]</scope>
</reference>
<dbReference type="EMBL" id="CAXAMM010006002">
    <property type="protein sequence ID" value="CAK9009450.1"/>
    <property type="molecule type" value="Genomic_DNA"/>
</dbReference>
<protein>
    <submittedName>
        <fullName evidence="2">Chaperone protein DnaJ</fullName>
    </submittedName>
</protein>
<gene>
    <name evidence="2" type="ORF">SCF082_LOCUS10292</name>
</gene>